<gene>
    <name evidence="1" type="ORF">Daus18300_009876</name>
</gene>
<name>A0ABR3WCK8_9PEZI</name>
<evidence type="ECO:0000313" key="1">
    <source>
        <dbReference type="EMBL" id="KAL1858742.1"/>
    </source>
</evidence>
<organism evidence="1 2">
    <name type="scientific">Diaporthe australafricana</name>
    <dbReference type="NCBI Taxonomy" id="127596"/>
    <lineage>
        <taxon>Eukaryota</taxon>
        <taxon>Fungi</taxon>
        <taxon>Dikarya</taxon>
        <taxon>Ascomycota</taxon>
        <taxon>Pezizomycotina</taxon>
        <taxon>Sordariomycetes</taxon>
        <taxon>Sordariomycetidae</taxon>
        <taxon>Diaporthales</taxon>
        <taxon>Diaporthaceae</taxon>
        <taxon>Diaporthe</taxon>
    </lineage>
</organism>
<sequence>MLILPTETKVAKDFRLEAENSVTHNFASEASGEVAPGKASIVTTAAVERMERWEAGFGVDHDIVVAYQLLKIGPKGWTKDRKLVVTEFHHRKAFLDDGQRAGMAEEGVDCEKEAVICKDLEDRGSKAELKQVGEV</sequence>
<keyword evidence="2" id="KW-1185">Reference proteome</keyword>
<dbReference type="EMBL" id="JAWRVE010000104">
    <property type="protein sequence ID" value="KAL1858742.1"/>
    <property type="molecule type" value="Genomic_DNA"/>
</dbReference>
<accession>A0ABR3WCK8</accession>
<protein>
    <submittedName>
        <fullName evidence="1">Uncharacterized protein</fullName>
    </submittedName>
</protein>
<comment type="caution">
    <text evidence="1">The sequence shown here is derived from an EMBL/GenBank/DDBJ whole genome shotgun (WGS) entry which is preliminary data.</text>
</comment>
<reference evidence="1 2" key="1">
    <citation type="journal article" date="2024" name="IMA Fungus">
        <title>IMA Genome - F19 : A genome assembly and annotation guide to empower mycologists, including annotated draft genome sequences of Ceratocystis pirilliformis, Diaporthe australafricana, Fusarium ophioides, Paecilomyces lecythidis, and Sporothrix stenoceras.</title>
        <authorList>
            <person name="Aylward J."/>
            <person name="Wilson A.M."/>
            <person name="Visagie C.M."/>
            <person name="Spraker J."/>
            <person name="Barnes I."/>
            <person name="Buitendag C."/>
            <person name="Ceriani C."/>
            <person name="Del Mar Angel L."/>
            <person name="du Plessis D."/>
            <person name="Fuchs T."/>
            <person name="Gasser K."/>
            <person name="Kramer D."/>
            <person name="Li W."/>
            <person name="Munsamy K."/>
            <person name="Piso A."/>
            <person name="Price J.L."/>
            <person name="Sonnekus B."/>
            <person name="Thomas C."/>
            <person name="van der Nest A."/>
            <person name="van Dijk A."/>
            <person name="van Heerden A."/>
            <person name="van Vuuren N."/>
            <person name="Yilmaz N."/>
            <person name="Duong T.A."/>
            <person name="van der Merwe N.A."/>
            <person name="Wingfield M.J."/>
            <person name="Wingfield B.D."/>
        </authorList>
    </citation>
    <scope>NUCLEOTIDE SEQUENCE [LARGE SCALE GENOMIC DNA]</scope>
    <source>
        <strain evidence="1 2">CMW 18300</strain>
    </source>
</reference>
<dbReference type="Proteomes" id="UP001583177">
    <property type="component" value="Unassembled WGS sequence"/>
</dbReference>
<evidence type="ECO:0000313" key="2">
    <source>
        <dbReference type="Proteomes" id="UP001583177"/>
    </source>
</evidence>
<proteinExistence type="predicted"/>